<dbReference type="NCBIfam" id="TIGR00671">
    <property type="entry name" value="baf"/>
    <property type="match status" value="1"/>
</dbReference>
<dbReference type="Gene3D" id="3.30.420.40">
    <property type="match status" value="2"/>
</dbReference>
<organism evidence="17 18">
    <name type="scientific">Gemmata obscuriglobus</name>
    <dbReference type="NCBI Taxonomy" id="114"/>
    <lineage>
        <taxon>Bacteria</taxon>
        <taxon>Pseudomonadati</taxon>
        <taxon>Planctomycetota</taxon>
        <taxon>Planctomycetia</taxon>
        <taxon>Gemmatales</taxon>
        <taxon>Gemmataceae</taxon>
        <taxon>Gemmata</taxon>
    </lineage>
</organism>
<evidence type="ECO:0000256" key="13">
    <source>
        <dbReference type="ARBA" id="ARBA00022993"/>
    </source>
</evidence>
<evidence type="ECO:0000256" key="15">
    <source>
        <dbReference type="ARBA" id="ARBA00040883"/>
    </source>
</evidence>
<feature type="active site" description="Proton acceptor" evidence="16">
    <location>
        <position position="100"/>
    </location>
</feature>
<dbReference type="CDD" id="cd24015">
    <property type="entry name" value="ASKHA_NBD_PanK-III"/>
    <property type="match status" value="1"/>
</dbReference>
<comment type="pathway">
    <text evidence="4 16">Cofactor biosynthesis; coenzyme A biosynthesis; CoA from (R)-pantothenate: step 1/5.</text>
</comment>
<evidence type="ECO:0000256" key="9">
    <source>
        <dbReference type="ARBA" id="ARBA00022741"/>
    </source>
</evidence>
<evidence type="ECO:0000313" key="17">
    <source>
        <dbReference type="EMBL" id="AWM36532.1"/>
    </source>
</evidence>
<keyword evidence="8 16" id="KW-0808">Transferase</keyword>
<dbReference type="PANTHER" id="PTHR34265">
    <property type="entry name" value="TYPE III PANTOTHENATE KINASE"/>
    <property type="match status" value="1"/>
</dbReference>
<dbReference type="OrthoDB" id="9804707at2"/>
<dbReference type="Pfam" id="PF03309">
    <property type="entry name" value="Pan_kinase"/>
    <property type="match status" value="1"/>
</dbReference>
<dbReference type="AlphaFoldDB" id="A0A2Z3GWT1"/>
<evidence type="ECO:0000256" key="4">
    <source>
        <dbReference type="ARBA" id="ARBA00005225"/>
    </source>
</evidence>
<evidence type="ECO:0000256" key="3">
    <source>
        <dbReference type="ARBA" id="ARBA00004496"/>
    </source>
</evidence>
<dbReference type="InterPro" id="IPR004619">
    <property type="entry name" value="Type_III_PanK"/>
</dbReference>
<keyword evidence="9 16" id="KW-0547">Nucleotide-binding</keyword>
<dbReference type="GO" id="GO:0004594">
    <property type="term" value="F:pantothenate kinase activity"/>
    <property type="evidence" value="ECO:0007669"/>
    <property type="project" value="UniProtKB-UniRule"/>
</dbReference>
<accession>A0A2Z3GWT1</accession>
<dbReference type="HAMAP" id="MF_01274">
    <property type="entry name" value="Pantothen_kinase_3"/>
    <property type="match status" value="1"/>
</dbReference>
<dbReference type="GO" id="GO:0015937">
    <property type="term" value="P:coenzyme A biosynthetic process"/>
    <property type="evidence" value="ECO:0007669"/>
    <property type="project" value="UniProtKB-UniRule"/>
</dbReference>
<reference evidence="17 18" key="1">
    <citation type="submission" date="2018-01" db="EMBL/GenBank/DDBJ databases">
        <title>G. obscuriglobus.</title>
        <authorList>
            <person name="Franke J."/>
            <person name="Blomberg W."/>
            <person name="Selmecki A."/>
        </authorList>
    </citation>
    <scope>NUCLEOTIDE SEQUENCE [LARGE SCALE GENOMIC DNA]</scope>
    <source>
        <strain evidence="17 18">DSM 5831</strain>
    </source>
</reference>
<keyword evidence="10 16" id="KW-0418">Kinase</keyword>
<protein>
    <recommendedName>
        <fullName evidence="15 16">Type III pantothenate kinase</fullName>
        <ecNumber evidence="6 16">2.7.1.33</ecNumber>
    </recommendedName>
    <alternativeName>
        <fullName evidence="16">PanK-III</fullName>
    </alternativeName>
    <alternativeName>
        <fullName evidence="16">Pantothenic acid kinase</fullName>
    </alternativeName>
</protein>
<proteinExistence type="inferred from homology"/>
<feature type="binding site" evidence="16">
    <location>
        <position position="179"/>
    </location>
    <ligand>
        <name>substrate</name>
    </ligand>
</feature>
<dbReference type="SUPFAM" id="SSF53067">
    <property type="entry name" value="Actin-like ATPase domain"/>
    <property type="match status" value="2"/>
</dbReference>
<dbReference type="GO" id="GO:0005737">
    <property type="term" value="C:cytoplasm"/>
    <property type="evidence" value="ECO:0007669"/>
    <property type="project" value="UniProtKB-SubCell"/>
</dbReference>
<dbReference type="KEGG" id="gog:C1280_05510"/>
<comment type="subcellular location">
    <subcellularLocation>
        <location evidence="3 16">Cytoplasm</location>
    </subcellularLocation>
</comment>
<evidence type="ECO:0000256" key="7">
    <source>
        <dbReference type="ARBA" id="ARBA00022490"/>
    </source>
</evidence>
<comment type="similarity">
    <text evidence="14 16">Belongs to the type III pantothenate kinase family.</text>
</comment>
<dbReference type="InterPro" id="IPR043129">
    <property type="entry name" value="ATPase_NBD"/>
</dbReference>
<dbReference type="RefSeq" id="WP_010053628.1">
    <property type="nucleotide sequence ID" value="NZ_CP025958.1"/>
</dbReference>
<comment type="caution">
    <text evidence="16">Lacks conserved residue(s) required for the propagation of feature annotation.</text>
</comment>
<evidence type="ECO:0000256" key="2">
    <source>
        <dbReference type="ARBA" id="ARBA00001958"/>
    </source>
</evidence>
<dbReference type="Proteomes" id="UP000245802">
    <property type="component" value="Chromosome"/>
</dbReference>
<dbReference type="UniPathway" id="UPA00241">
    <property type="reaction ID" value="UER00352"/>
</dbReference>
<keyword evidence="13 16" id="KW-0173">Coenzyme A biosynthesis</keyword>
<evidence type="ECO:0000256" key="10">
    <source>
        <dbReference type="ARBA" id="ARBA00022777"/>
    </source>
</evidence>
<dbReference type="EMBL" id="CP025958">
    <property type="protein sequence ID" value="AWM36532.1"/>
    <property type="molecule type" value="Genomic_DNA"/>
</dbReference>
<comment type="cofactor">
    <cofactor evidence="16">
        <name>NH4(+)</name>
        <dbReference type="ChEBI" id="CHEBI:28938"/>
    </cofactor>
    <cofactor evidence="16">
        <name>K(+)</name>
        <dbReference type="ChEBI" id="CHEBI:29103"/>
    </cofactor>
    <text evidence="16">A monovalent cation. Ammonium or potassium.</text>
</comment>
<evidence type="ECO:0000256" key="14">
    <source>
        <dbReference type="ARBA" id="ARBA00038036"/>
    </source>
</evidence>
<comment type="catalytic activity">
    <reaction evidence="1 16">
        <text>(R)-pantothenate + ATP = (R)-4'-phosphopantothenate + ADP + H(+)</text>
        <dbReference type="Rhea" id="RHEA:16373"/>
        <dbReference type="ChEBI" id="CHEBI:10986"/>
        <dbReference type="ChEBI" id="CHEBI:15378"/>
        <dbReference type="ChEBI" id="CHEBI:29032"/>
        <dbReference type="ChEBI" id="CHEBI:30616"/>
        <dbReference type="ChEBI" id="CHEBI:456216"/>
        <dbReference type="EC" id="2.7.1.33"/>
    </reaction>
</comment>
<feature type="binding site" evidence="16">
    <location>
        <position position="125"/>
    </location>
    <ligand>
        <name>ATP</name>
        <dbReference type="ChEBI" id="CHEBI:30616"/>
    </ligand>
</feature>
<keyword evidence="18" id="KW-1185">Reference proteome</keyword>
<evidence type="ECO:0000256" key="5">
    <source>
        <dbReference type="ARBA" id="ARBA00011738"/>
    </source>
</evidence>
<gene>
    <name evidence="16" type="primary">coaX</name>
    <name evidence="17" type="ORF">C1280_05510</name>
</gene>
<comment type="cofactor">
    <cofactor evidence="2">
        <name>K(+)</name>
        <dbReference type="ChEBI" id="CHEBI:29103"/>
    </cofactor>
</comment>
<keyword evidence="11 16" id="KW-0067">ATP-binding</keyword>
<evidence type="ECO:0000256" key="16">
    <source>
        <dbReference type="HAMAP-Rule" id="MF_01274"/>
    </source>
</evidence>
<feature type="binding site" evidence="16">
    <location>
        <begin position="98"/>
        <end position="101"/>
    </location>
    <ligand>
        <name>substrate</name>
    </ligand>
</feature>
<dbReference type="PANTHER" id="PTHR34265:SF1">
    <property type="entry name" value="TYPE III PANTOTHENATE KINASE"/>
    <property type="match status" value="1"/>
</dbReference>
<evidence type="ECO:0000256" key="6">
    <source>
        <dbReference type="ARBA" id="ARBA00012102"/>
    </source>
</evidence>
<comment type="subunit">
    <text evidence="5 16">Homodimer.</text>
</comment>
<comment type="function">
    <text evidence="16">Catalyzes the phosphorylation of pantothenate (Pan), the first step in CoA biosynthesis.</text>
</comment>
<sequence>MTPDVVVDIGNTRLKWGRCAGGQVTEMMSLAGDRPDEWHAQIAKWELGASLNWAVASVQPEWQQQFTRWAESRGDRVAAIAHAHVPVPTDVTERERVGIDRLLNALAALVRVPAGWPLIVIGVGTAMTVDYVDPAGVFRGGAILPGPWMMAHALHEFTAKLPLVEPQPFDPDRSVGRNTREAIELGIQSAVFGAADTLVWNMSQLSDLKPVLFVTGGGADLLRGAGFTADLEGAVYDPLLTLDGVRLAAESVT</sequence>
<evidence type="ECO:0000256" key="11">
    <source>
        <dbReference type="ARBA" id="ARBA00022840"/>
    </source>
</evidence>
<keyword evidence="7 16" id="KW-0963">Cytoplasm</keyword>
<evidence type="ECO:0000256" key="12">
    <source>
        <dbReference type="ARBA" id="ARBA00022958"/>
    </source>
</evidence>
<dbReference type="GO" id="GO:0005524">
    <property type="term" value="F:ATP binding"/>
    <property type="evidence" value="ECO:0007669"/>
    <property type="project" value="UniProtKB-UniRule"/>
</dbReference>
<feature type="binding site" evidence="16">
    <location>
        <begin position="8"/>
        <end position="15"/>
    </location>
    <ligand>
        <name>ATP</name>
        <dbReference type="ChEBI" id="CHEBI:30616"/>
    </ligand>
</feature>
<dbReference type="EC" id="2.7.1.33" evidence="6 16"/>
<evidence type="ECO:0000313" key="18">
    <source>
        <dbReference type="Proteomes" id="UP000245802"/>
    </source>
</evidence>
<name>A0A2Z3GWT1_9BACT</name>
<evidence type="ECO:0000256" key="1">
    <source>
        <dbReference type="ARBA" id="ARBA00001206"/>
    </source>
</evidence>
<keyword evidence="12 16" id="KW-0630">Potassium</keyword>
<evidence type="ECO:0000256" key="8">
    <source>
        <dbReference type="ARBA" id="ARBA00022679"/>
    </source>
</evidence>